<dbReference type="OMA" id="TIAHFST"/>
<dbReference type="Proteomes" id="UP000039865">
    <property type="component" value="Unassembled WGS sequence"/>
</dbReference>
<evidence type="ECO:0000313" key="7">
    <source>
        <dbReference type="Proteomes" id="UP000039865"/>
    </source>
</evidence>
<dbReference type="GO" id="GO:0004017">
    <property type="term" value="F:AMP kinase activity"/>
    <property type="evidence" value="ECO:0007669"/>
    <property type="project" value="InterPro"/>
</dbReference>
<reference evidence="6 7" key="1">
    <citation type="submission" date="2014-06" db="EMBL/GenBank/DDBJ databases">
        <authorList>
            <person name="Swart Estienne"/>
        </authorList>
    </citation>
    <scope>NUCLEOTIDE SEQUENCE [LARGE SCALE GENOMIC DNA]</scope>
    <source>
        <strain evidence="6 7">130c</strain>
    </source>
</reference>
<dbReference type="Gene3D" id="3.40.50.300">
    <property type="entry name" value="P-loop containing nucleotide triphosphate hydrolases"/>
    <property type="match status" value="1"/>
</dbReference>
<evidence type="ECO:0000256" key="3">
    <source>
        <dbReference type="ARBA" id="ARBA00022777"/>
    </source>
</evidence>
<dbReference type="NCBIfam" id="NF011100">
    <property type="entry name" value="PRK14527.1"/>
    <property type="match status" value="1"/>
</dbReference>
<accession>A0A078AKY9</accession>
<dbReference type="AlphaFoldDB" id="A0A078AKY9"/>
<dbReference type="Pfam" id="PF05191">
    <property type="entry name" value="ADK_lid"/>
    <property type="match status" value="1"/>
</dbReference>
<gene>
    <name evidence="6" type="primary">Contig9441.g10102</name>
    <name evidence="6" type="ORF">STYLEM_10516</name>
</gene>
<keyword evidence="7" id="KW-1185">Reference proteome</keyword>
<comment type="similarity">
    <text evidence="4">Belongs to the adenylate kinase family.</text>
</comment>
<dbReference type="PRINTS" id="PR00094">
    <property type="entry name" value="ADENYLTKNASE"/>
</dbReference>
<dbReference type="InterPro" id="IPR006259">
    <property type="entry name" value="Adenyl_kin_sub"/>
</dbReference>
<protein>
    <submittedName>
        <fullName evidence="6">Adenylate kinase b-like</fullName>
    </submittedName>
</protein>
<dbReference type="InterPro" id="IPR027417">
    <property type="entry name" value="P-loop_NTPase"/>
</dbReference>
<dbReference type="FunFam" id="3.40.50.300:FF:000106">
    <property type="entry name" value="Adenylate kinase mitochondrial"/>
    <property type="match status" value="1"/>
</dbReference>
<dbReference type="PROSITE" id="PS00113">
    <property type="entry name" value="ADENYLATE_KINASE"/>
    <property type="match status" value="1"/>
</dbReference>
<dbReference type="NCBIfam" id="TIGR01351">
    <property type="entry name" value="adk"/>
    <property type="match status" value="1"/>
</dbReference>
<dbReference type="InterPro" id="IPR007862">
    <property type="entry name" value="Adenylate_kinase_lid-dom"/>
</dbReference>
<dbReference type="InParanoid" id="A0A078AKY9"/>
<evidence type="ECO:0000259" key="5">
    <source>
        <dbReference type="Pfam" id="PF05191"/>
    </source>
</evidence>
<dbReference type="OrthoDB" id="439792at2759"/>
<name>A0A078AKY9_STYLE</name>
<dbReference type="NCBIfam" id="NF001380">
    <property type="entry name" value="PRK00279.1-2"/>
    <property type="match status" value="1"/>
</dbReference>
<evidence type="ECO:0000313" key="6">
    <source>
        <dbReference type="EMBL" id="CDW81498.1"/>
    </source>
</evidence>
<proteinExistence type="inferred from homology"/>
<dbReference type="Pfam" id="PF00406">
    <property type="entry name" value="ADK"/>
    <property type="match status" value="1"/>
</dbReference>
<dbReference type="NCBIfam" id="NF001381">
    <property type="entry name" value="PRK00279.1-3"/>
    <property type="match status" value="1"/>
</dbReference>
<dbReference type="SUPFAM" id="SSF52540">
    <property type="entry name" value="P-loop containing nucleoside triphosphate hydrolases"/>
    <property type="match status" value="1"/>
</dbReference>
<dbReference type="InterPro" id="IPR033690">
    <property type="entry name" value="Adenylat_kinase_CS"/>
</dbReference>
<dbReference type="GO" id="GO:0005524">
    <property type="term" value="F:ATP binding"/>
    <property type="evidence" value="ECO:0007669"/>
    <property type="project" value="InterPro"/>
</dbReference>
<evidence type="ECO:0000256" key="1">
    <source>
        <dbReference type="ARBA" id="ARBA00022679"/>
    </source>
</evidence>
<dbReference type="PANTHER" id="PTHR23359">
    <property type="entry name" value="NUCLEOTIDE KINASE"/>
    <property type="match status" value="1"/>
</dbReference>
<organism evidence="6 7">
    <name type="scientific">Stylonychia lemnae</name>
    <name type="common">Ciliate</name>
    <dbReference type="NCBI Taxonomy" id="5949"/>
    <lineage>
        <taxon>Eukaryota</taxon>
        <taxon>Sar</taxon>
        <taxon>Alveolata</taxon>
        <taxon>Ciliophora</taxon>
        <taxon>Intramacronucleata</taxon>
        <taxon>Spirotrichea</taxon>
        <taxon>Stichotrichia</taxon>
        <taxon>Sporadotrichida</taxon>
        <taxon>Oxytrichidae</taxon>
        <taxon>Stylonychinae</taxon>
        <taxon>Stylonychia</taxon>
    </lineage>
</organism>
<evidence type="ECO:0000256" key="2">
    <source>
        <dbReference type="ARBA" id="ARBA00022741"/>
    </source>
</evidence>
<feature type="domain" description="Adenylate kinase active site lid" evidence="5">
    <location>
        <begin position="154"/>
        <end position="189"/>
    </location>
</feature>
<dbReference type="FunCoup" id="A0A078AKY9">
    <property type="interactions" value="452"/>
</dbReference>
<keyword evidence="1 4" id="KW-0808">Transferase</keyword>
<keyword evidence="2" id="KW-0547">Nucleotide-binding</keyword>
<keyword evidence="3 4" id="KW-0418">Kinase</keyword>
<sequence length="244" mass="27324">MSSLRNFRLDDLMMEIRRRQICESKPALNIILIGPPGSGKGTQAPIIKDDLCLCHLATGDMLRDAVTAGTELGKQAKAIMDRGDLVSDEIVIGLIDDAMKQPECERGILLDGFPRTSVQAQKLDEMLNSKQKSIDRVLEFKVNDDILIERIEGRRIHPASGRSYHTKFNPPKVDGIDDITGESLIQRKDDNAEVLIKRMGAYHGLTAPILDYYRQKNILKTIDAMAEISQVGQQIHESIYNKII</sequence>
<dbReference type="EMBL" id="CCKQ01010005">
    <property type="protein sequence ID" value="CDW81498.1"/>
    <property type="molecule type" value="Genomic_DNA"/>
</dbReference>
<dbReference type="HAMAP" id="MF_00235">
    <property type="entry name" value="Adenylate_kinase_Adk"/>
    <property type="match status" value="1"/>
</dbReference>
<dbReference type="InterPro" id="IPR000850">
    <property type="entry name" value="Adenylat/UMP-CMP_kin"/>
</dbReference>
<evidence type="ECO:0000256" key="4">
    <source>
        <dbReference type="RuleBase" id="RU003330"/>
    </source>
</evidence>
<dbReference type="CDD" id="cd01428">
    <property type="entry name" value="ADK"/>
    <property type="match status" value="1"/>
</dbReference>